<organism evidence="12 13">
    <name type="scientific">Oreochromis niloticus</name>
    <name type="common">Nile tilapia</name>
    <name type="synonym">Tilapia nilotica</name>
    <dbReference type="NCBI Taxonomy" id="8128"/>
    <lineage>
        <taxon>Eukaryota</taxon>
        <taxon>Metazoa</taxon>
        <taxon>Chordata</taxon>
        <taxon>Craniata</taxon>
        <taxon>Vertebrata</taxon>
        <taxon>Euteleostomi</taxon>
        <taxon>Actinopterygii</taxon>
        <taxon>Neopterygii</taxon>
        <taxon>Teleostei</taxon>
        <taxon>Neoteleostei</taxon>
        <taxon>Acanthomorphata</taxon>
        <taxon>Ovalentaria</taxon>
        <taxon>Cichlomorphae</taxon>
        <taxon>Cichliformes</taxon>
        <taxon>Cichlidae</taxon>
        <taxon>African cichlids</taxon>
        <taxon>Pseudocrenilabrinae</taxon>
        <taxon>Oreochromini</taxon>
        <taxon>Oreochromis</taxon>
    </lineage>
</organism>
<proteinExistence type="inferred from homology"/>
<dbReference type="Pfam" id="PF12474">
    <property type="entry name" value="PKK"/>
    <property type="match status" value="2"/>
</dbReference>
<accession>A0A669BBG3</accession>
<feature type="compositionally biased region" description="Low complexity" evidence="10">
    <location>
        <begin position="947"/>
        <end position="958"/>
    </location>
</feature>
<evidence type="ECO:0000259" key="11">
    <source>
        <dbReference type="PROSITE" id="PS50011"/>
    </source>
</evidence>
<dbReference type="Gene3D" id="3.30.200.20">
    <property type="entry name" value="Phosphorylase Kinase, domain 1"/>
    <property type="match status" value="1"/>
</dbReference>
<evidence type="ECO:0000256" key="3">
    <source>
        <dbReference type="ARBA" id="ARBA00022527"/>
    </source>
</evidence>
<reference evidence="12" key="3">
    <citation type="submission" date="2025-09" db="UniProtKB">
        <authorList>
            <consortium name="Ensembl"/>
        </authorList>
    </citation>
    <scope>IDENTIFICATION</scope>
</reference>
<dbReference type="EC" id="2.7.11.1" evidence="2"/>
<dbReference type="AlphaFoldDB" id="A0A669BBG3"/>
<dbReference type="Ensembl" id="ENSONIT00000044325.1">
    <property type="protein sequence ID" value="ENSONIP00000031844.1"/>
    <property type="gene ID" value="ENSONIG00000008412.2"/>
</dbReference>
<dbReference type="InterPro" id="IPR022165">
    <property type="entry name" value="PKK"/>
</dbReference>
<gene>
    <name evidence="12" type="primary">STK10</name>
    <name evidence="12" type="synonym">stk10</name>
</gene>
<comment type="catalytic activity">
    <reaction evidence="8">
        <text>L-seryl-[protein] + ATP = O-phospho-L-seryl-[protein] + ADP + H(+)</text>
        <dbReference type="Rhea" id="RHEA:17989"/>
        <dbReference type="Rhea" id="RHEA-COMP:9863"/>
        <dbReference type="Rhea" id="RHEA-COMP:11604"/>
        <dbReference type="ChEBI" id="CHEBI:15378"/>
        <dbReference type="ChEBI" id="CHEBI:29999"/>
        <dbReference type="ChEBI" id="CHEBI:30616"/>
        <dbReference type="ChEBI" id="CHEBI:83421"/>
        <dbReference type="ChEBI" id="CHEBI:456216"/>
        <dbReference type="EC" id="2.7.11.1"/>
    </reaction>
</comment>
<evidence type="ECO:0000256" key="9">
    <source>
        <dbReference type="SAM" id="Coils"/>
    </source>
</evidence>
<dbReference type="FunFam" id="1.10.510.10:FF:000081">
    <property type="entry name" value="STE20-like serine/threonine-protein kinase"/>
    <property type="match status" value="1"/>
</dbReference>
<keyword evidence="4" id="KW-0597">Phosphoprotein</keyword>
<feature type="compositionally biased region" description="Low complexity" evidence="10">
    <location>
        <begin position="445"/>
        <end position="464"/>
    </location>
</feature>
<feature type="compositionally biased region" description="Basic and acidic residues" evidence="10">
    <location>
        <begin position="348"/>
        <end position="374"/>
    </location>
</feature>
<dbReference type="Pfam" id="PF00069">
    <property type="entry name" value="Pkinase"/>
    <property type="match status" value="1"/>
</dbReference>
<keyword evidence="3" id="KW-0723">Serine/threonine-protein kinase</keyword>
<dbReference type="InterPro" id="IPR051585">
    <property type="entry name" value="STE20_Ser/Thr_Kinases"/>
</dbReference>
<feature type="region of interest" description="Disordered" evidence="10">
    <location>
        <begin position="264"/>
        <end position="490"/>
    </location>
</feature>
<feature type="coiled-coil region" evidence="9">
    <location>
        <begin position="571"/>
        <end position="702"/>
    </location>
</feature>
<evidence type="ECO:0000256" key="4">
    <source>
        <dbReference type="ARBA" id="ARBA00022553"/>
    </source>
</evidence>
<dbReference type="PANTHER" id="PTHR46538">
    <property type="entry name" value="PROTEIN KINASE DOMAIN-CONTAINING PROTEIN"/>
    <property type="match status" value="1"/>
</dbReference>
<reference evidence="12" key="2">
    <citation type="submission" date="2025-08" db="UniProtKB">
        <authorList>
            <consortium name="Ensembl"/>
        </authorList>
    </citation>
    <scope>IDENTIFICATION</scope>
</reference>
<comment type="similarity">
    <text evidence="1">Belongs to the protein kinase superfamily. STE Ser/Thr protein kinase family. STE20 subfamily.</text>
</comment>
<sequence>MAFGRFSKLFRLPAMDMKKKAKQYEHVNRDVNPNDIWEIIGELGDGAFGKVYKIMIEFCPGGAVDAAMLELDRGLTEPQIQVVCRQMLEALDYLHGLKIIHRDLKAGNILLMLDGDIKLADFGVSAKNTKTLQRRDSFIGTPYWMAPEVVMCETMKDAPYDYKADIWSLGITLIELAQIEPPHHELNPMRVLLKIAKSEPPSLDQPKKWSQAFNDFLRKSLDKNPETRPTAAQLLEHPFVKSVTTNRPLRELVAEVKAEVMEEIEDNREEGEEDEGMDLTVSSAKEPCQTSQTSLEGDQPPETPSPTTPSSPGPVPFPRKLNQPDTSTEEEPGSTMAVPVPLPRQNLPKKDPDEVGDKMGEIEKSESEKSESESSTKTTFSDSGIEDGKSTPTLEEEKVAGDTPETEQPPSLFNMESERSEERAINFMGSAEPEVSKIPANGELPTSSGVSIPVPSSASSSAPTQVANGSLIEDSPEKTPMGVNDDPGSSYLNGGIIERLSYSGSMASESMDLSVHRENTSISARNFSDKTLRRTRKFVVDGVAVSVTTSKIIRDDEKKDEEMRFLRRQELRELRLLQKEEQRALATLNAKLEIQREQIQRRFDQEMNTKKKYYDTELETLERNQKQAIEKMEEEHKVKLKEETRRIKAEQERDHQKFQDQLKLKKKEVKQSVDKLPRSQRKDTLKQKMNSFQEMKMSEEEKFLVAQKNYLDTTLKNIISNNKREIADLERDCLNKKQSLIREREATLWEMEEKNLYEKHQLLKQQMKDQYFLQRHQLLKKHEKEKEQMQNYNQRMVEILKTKQQLEKSRLPKIQRSEAKTRMTMFKKSLRINSSGSAAEDKEKIKLFSQQEEKRQKAERLHQQQKHENQMREMAGQCESNIRELLQLQNEKCHLLIENETQRLKMLDEQHNYMMKDWREQLKPRKKALEDELNARKREQEAFFRMSDSSDCPNPSSPKRVSKFMPYQDETTT</sequence>
<evidence type="ECO:0000256" key="6">
    <source>
        <dbReference type="ARBA" id="ARBA00022777"/>
    </source>
</evidence>
<feature type="compositionally biased region" description="Pro residues" evidence="10">
    <location>
        <begin position="301"/>
        <end position="317"/>
    </location>
</feature>
<feature type="compositionally biased region" description="Polar residues" evidence="10">
    <location>
        <begin position="280"/>
        <end position="296"/>
    </location>
</feature>
<feature type="region of interest" description="Disordered" evidence="10">
    <location>
        <begin position="943"/>
        <end position="973"/>
    </location>
</feature>
<dbReference type="InterPro" id="IPR008271">
    <property type="entry name" value="Ser/Thr_kinase_AS"/>
</dbReference>
<dbReference type="SMART" id="SM00220">
    <property type="entry name" value="S_TKc"/>
    <property type="match status" value="1"/>
</dbReference>
<evidence type="ECO:0000256" key="7">
    <source>
        <dbReference type="ARBA" id="ARBA00047899"/>
    </source>
</evidence>
<keyword evidence="13" id="KW-1185">Reference proteome</keyword>
<dbReference type="GO" id="GO:0005524">
    <property type="term" value="F:ATP binding"/>
    <property type="evidence" value="ECO:0007669"/>
    <property type="project" value="InterPro"/>
</dbReference>
<dbReference type="PANTHER" id="PTHR46538:SF2">
    <property type="entry name" value="NON-SPECIFIC SERINE_THREONINE PROTEIN KINASE"/>
    <property type="match status" value="1"/>
</dbReference>
<feature type="coiled-coil region" evidence="9">
    <location>
        <begin position="775"/>
        <end position="809"/>
    </location>
</feature>
<evidence type="ECO:0000313" key="12">
    <source>
        <dbReference type="Ensembl" id="ENSONIP00000031844.1"/>
    </source>
</evidence>
<dbReference type="Proteomes" id="UP000005207">
    <property type="component" value="Linkage group LG10"/>
</dbReference>
<keyword evidence="5" id="KW-0808">Transferase</keyword>
<dbReference type="InterPro" id="IPR011009">
    <property type="entry name" value="Kinase-like_dom_sf"/>
</dbReference>
<dbReference type="SUPFAM" id="SSF56112">
    <property type="entry name" value="Protein kinase-like (PK-like)"/>
    <property type="match status" value="1"/>
</dbReference>
<protein>
    <recommendedName>
        <fullName evidence="2">non-specific serine/threonine protein kinase</fullName>
        <ecNumber evidence="2">2.7.11.1</ecNumber>
    </recommendedName>
</protein>
<dbReference type="Gene3D" id="1.10.510.10">
    <property type="entry name" value="Transferase(Phosphotransferase) domain 1"/>
    <property type="match status" value="1"/>
</dbReference>
<evidence type="ECO:0000256" key="10">
    <source>
        <dbReference type="SAM" id="MobiDB-lite"/>
    </source>
</evidence>
<dbReference type="GeneTree" id="ENSGT00940000156818"/>
<name>A0A669BBG3_ORENI</name>
<evidence type="ECO:0000256" key="8">
    <source>
        <dbReference type="ARBA" id="ARBA00048679"/>
    </source>
</evidence>
<keyword evidence="9" id="KW-0175">Coiled coil</keyword>
<reference evidence="13" key="1">
    <citation type="submission" date="2012-01" db="EMBL/GenBank/DDBJ databases">
        <title>The Genome Sequence of Oreochromis niloticus (Nile Tilapia).</title>
        <authorList>
            <consortium name="Broad Institute Genome Assembly Team"/>
            <consortium name="Broad Institute Sequencing Platform"/>
            <person name="Di Palma F."/>
            <person name="Johnson J."/>
            <person name="Lander E.S."/>
            <person name="Lindblad-Toh K."/>
        </authorList>
    </citation>
    <scope>NUCLEOTIDE SEQUENCE [LARGE SCALE GENOMIC DNA]</scope>
</reference>
<evidence type="ECO:0000256" key="1">
    <source>
        <dbReference type="ARBA" id="ARBA00008874"/>
    </source>
</evidence>
<dbReference type="PROSITE" id="PS50011">
    <property type="entry name" value="PROTEIN_KINASE_DOM"/>
    <property type="match status" value="1"/>
</dbReference>
<dbReference type="GO" id="GO:0004674">
    <property type="term" value="F:protein serine/threonine kinase activity"/>
    <property type="evidence" value="ECO:0007669"/>
    <property type="project" value="UniProtKB-KW"/>
</dbReference>
<dbReference type="InterPro" id="IPR000719">
    <property type="entry name" value="Prot_kinase_dom"/>
</dbReference>
<evidence type="ECO:0000256" key="5">
    <source>
        <dbReference type="ARBA" id="ARBA00022679"/>
    </source>
</evidence>
<comment type="catalytic activity">
    <reaction evidence="7">
        <text>L-threonyl-[protein] + ATP = O-phospho-L-threonyl-[protein] + ADP + H(+)</text>
        <dbReference type="Rhea" id="RHEA:46608"/>
        <dbReference type="Rhea" id="RHEA-COMP:11060"/>
        <dbReference type="Rhea" id="RHEA-COMP:11605"/>
        <dbReference type="ChEBI" id="CHEBI:15378"/>
        <dbReference type="ChEBI" id="CHEBI:30013"/>
        <dbReference type="ChEBI" id="CHEBI:30616"/>
        <dbReference type="ChEBI" id="CHEBI:61977"/>
        <dbReference type="ChEBI" id="CHEBI:456216"/>
        <dbReference type="EC" id="2.7.11.1"/>
    </reaction>
</comment>
<feature type="compositionally biased region" description="Acidic residues" evidence="10">
    <location>
        <begin position="264"/>
        <end position="277"/>
    </location>
</feature>
<dbReference type="PROSITE" id="PS00108">
    <property type="entry name" value="PROTEIN_KINASE_ST"/>
    <property type="match status" value="1"/>
</dbReference>
<keyword evidence="6" id="KW-0418">Kinase</keyword>
<feature type="domain" description="Protein kinase" evidence="11">
    <location>
        <begin position="1"/>
        <end position="240"/>
    </location>
</feature>
<evidence type="ECO:0000313" key="13">
    <source>
        <dbReference type="Proteomes" id="UP000005207"/>
    </source>
</evidence>
<evidence type="ECO:0000256" key="2">
    <source>
        <dbReference type="ARBA" id="ARBA00012513"/>
    </source>
</evidence>